<keyword evidence="3" id="KW-1185">Reference proteome</keyword>
<sequence length="271" mass="30961">WPNATLLRHGCLGSAPTKPTLAFTLRTLAQFHELHRVCPCLSAEAQIRALCNLNRIPYQKNITDQFRITYDAYLEILGRVQRRVDIALKRDTPNWRALNVCPACDYRLQDEPSLKYSKLICIDGNNSLRRVNLKFTREVETYIDTRKPRTDYWLFAEAVDMFKDEVKAKKAAELVETIDPGDVADGASFVTVCIQRWRNAGPEERKRMWQIFVETGIFVAVCRHGFMLYICDMIQSGELAKYGLALTDKLINVYGSNLCIGYDIGCAFSST</sequence>
<reference evidence="2 3" key="1">
    <citation type="submission" date="2014-06" db="EMBL/GenBank/DDBJ databases">
        <title>Evolutionary Origins and Diversification of the Mycorrhizal Mutualists.</title>
        <authorList>
            <consortium name="DOE Joint Genome Institute"/>
            <consortium name="Mycorrhizal Genomics Consortium"/>
            <person name="Kohler A."/>
            <person name="Kuo A."/>
            <person name="Nagy L.G."/>
            <person name="Floudas D."/>
            <person name="Copeland A."/>
            <person name="Barry K.W."/>
            <person name="Cichocki N."/>
            <person name="Veneault-Fourrey C."/>
            <person name="LaButti K."/>
            <person name="Lindquist E.A."/>
            <person name="Lipzen A."/>
            <person name="Lundell T."/>
            <person name="Morin E."/>
            <person name="Murat C."/>
            <person name="Riley R."/>
            <person name="Ohm R."/>
            <person name="Sun H."/>
            <person name="Tunlid A."/>
            <person name="Henrissat B."/>
            <person name="Grigoriev I.V."/>
            <person name="Hibbett D.S."/>
            <person name="Martin F."/>
        </authorList>
    </citation>
    <scope>NUCLEOTIDE SEQUENCE [LARGE SCALE GENOMIC DNA]</scope>
    <source>
        <strain evidence="2 3">SS14</strain>
    </source>
</reference>
<dbReference type="Proteomes" id="UP000054279">
    <property type="component" value="Unassembled WGS sequence"/>
</dbReference>
<dbReference type="InterPro" id="IPR040521">
    <property type="entry name" value="KDZ"/>
</dbReference>
<evidence type="ECO:0000313" key="3">
    <source>
        <dbReference type="Proteomes" id="UP000054279"/>
    </source>
</evidence>
<dbReference type="HOGENOM" id="CLU_013084_3_3_1"/>
<dbReference type="Pfam" id="PF18758">
    <property type="entry name" value="KDZ"/>
    <property type="match status" value="1"/>
</dbReference>
<dbReference type="PANTHER" id="PTHR33096">
    <property type="entry name" value="CXC2 DOMAIN-CONTAINING PROTEIN"/>
    <property type="match status" value="1"/>
</dbReference>
<evidence type="ECO:0000313" key="2">
    <source>
        <dbReference type="EMBL" id="KIJ45982.1"/>
    </source>
</evidence>
<feature type="non-terminal residue" evidence="2">
    <location>
        <position position="1"/>
    </location>
</feature>
<dbReference type="EMBL" id="KN837109">
    <property type="protein sequence ID" value="KIJ45982.1"/>
    <property type="molecule type" value="Genomic_DNA"/>
</dbReference>
<protein>
    <recommendedName>
        <fullName evidence="4">CxC1-like cysteine cluster associated with KDZ transposases domain-containing protein</fullName>
    </recommendedName>
</protein>
<proteinExistence type="predicted"/>
<dbReference type="EMBL" id="KN837148">
    <property type="protein sequence ID" value="KIJ39953.1"/>
    <property type="molecule type" value="Genomic_DNA"/>
</dbReference>
<dbReference type="OrthoDB" id="2505969at2759"/>
<evidence type="ECO:0008006" key="4">
    <source>
        <dbReference type="Google" id="ProtNLM"/>
    </source>
</evidence>
<feature type="non-terminal residue" evidence="2">
    <location>
        <position position="271"/>
    </location>
</feature>
<organism evidence="2 3">
    <name type="scientific">Sphaerobolus stellatus (strain SS14)</name>
    <dbReference type="NCBI Taxonomy" id="990650"/>
    <lineage>
        <taxon>Eukaryota</taxon>
        <taxon>Fungi</taxon>
        <taxon>Dikarya</taxon>
        <taxon>Basidiomycota</taxon>
        <taxon>Agaricomycotina</taxon>
        <taxon>Agaricomycetes</taxon>
        <taxon>Phallomycetidae</taxon>
        <taxon>Geastrales</taxon>
        <taxon>Sphaerobolaceae</taxon>
        <taxon>Sphaerobolus</taxon>
    </lineage>
</organism>
<dbReference type="AlphaFoldDB" id="A0A0C9VTR2"/>
<name>A0A0C9VTR2_SPHS4</name>
<evidence type="ECO:0000313" key="1">
    <source>
        <dbReference type="EMBL" id="KIJ39953.1"/>
    </source>
</evidence>
<accession>A0A0C9VTR2</accession>
<dbReference type="PANTHER" id="PTHR33096:SF1">
    <property type="entry name" value="CXC1-LIKE CYSTEINE CLUSTER ASSOCIATED WITH KDZ TRANSPOSASES DOMAIN-CONTAINING PROTEIN"/>
    <property type="match status" value="1"/>
</dbReference>
<gene>
    <name evidence="1" type="ORF">M422DRAFT_122699</name>
    <name evidence="2" type="ORF">M422DRAFT_145220</name>
</gene>